<dbReference type="PROSITE" id="PS50089">
    <property type="entry name" value="ZF_RING_2"/>
    <property type="match status" value="1"/>
</dbReference>
<dbReference type="OrthoDB" id="1935339at2759"/>
<feature type="compositionally biased region" description="Polar residues" evidence="6">
    <location>
        <begin position="266"/>
        <end position="281"/>
    </location>
</feature>
<accession>A0A3S7X0G9</accession>
<dbReference type="PANTHER" id="PTHR47177:SF3">
    <property type="entry name" value="F18C1.6 PROTEIN"/>
    <property type="match status" value="1"/>
</dbReference>
<dbReference type="InterPro" id="IPR058746">
    <property type="entry name" value="Znf_RING-type_Topors"/>
</dbReference>
<dbReference type="GO" id="GO:0008270">
    <property type="term" value="F:zinc ion binding"/>
    <property type="evidence" value="ECO:0007669"/>
    <property type="project" value="UniProtKB-KW"/>
</dbReference>
<dbReference type="InterPro" id="IPR013083">
    <property type="entry name" value="Znf_RING/FYVE/PHD"/>
</dbReference>
<dbReference type="PANTHER" id="PTHR47177">
    <property type="entry name" value="F18C1.6 PROTEIN"/>
    <property type="match status" value="1"/>
</dbReference>
<dbReference type="InterPro" id="IPR001841">
    <property type="entry name" value="Znf_RING"/>
</dbReference>
<dbReference type="EMBL" id="CP029526">
    <property type="protein sequence ID" value="AYU79936.1"/>
    <property type="molecule type" value="Genomic_DNA"/>
</dbReference>
<dbReference type="Pfam" id="PF13639">
    <property type="entry name" value="zf-RING_2"/>
    <property type="match status" value="1"/>
</dbReference>
<evidence type="ECO:0000256" key="1">
    <source>
        <dbReference type="ARBA" id="ARBA00022723"/>
    </source>
</evidence>
<keyword evidence="2 4" id="KW-0863">Zinc-finger</keyword>
<feature type="compositionally biased region" description="Low complexity" evidence="6">
    <location>
        <begin position="306"/>
        <end position="322"/>
    </location>
</feature>
<feature type="coiled-coil region" evidence="5">
    <location>
        <begin position="386"/>
        <end position="446"/>
    </location>
</feature>
<sequence length="549" mass="60184">MSSSSPSQSPASSSVVPERGYVTASAAPATSPAALVESTEKYENICGICLTDIHPVDNPRGRLNSCDHLFCSYCIKEWAKNTNVCPNCKARFTRIYTFHADSGKEEETKVRKRNYVAWETSYYDEEGEDDAVNEEALLNSVLCDVCKKSDNAARMIFCDRRQCVYTAHLDCLGLAERPITFLCAACRKLREEEGDDHVPLAQTFSAASFAAASPEPPVPPTPVTVAAAPTRRRATARAAPTPAVAAQTRATVAAVDTCGGGPSAEAPTSVSSRLASTSTVTAAPRSRMPRMTNNSSVECPSDRRSSSSASSSVSMRTESSTVPRARIDFSKPHLPLMTPATTTSQPSSRHIPTPLHTEVASAADQEYYFLAPVSHAVAAMIELNRVKQARAAAAQTRLQRERAKAERLQGAYDAHRSYLLPSGARKRAHRSVADEVIAELESAEEEFRDPQQRRLMEERMVRKWAADILPVLRRRRYIEGDTATAESDLWAQAISQARTMVRQKLGAKSESLRRRREQLVRAQAHREAAALAKLARIIAQHREGSLRAD</sequence>
<dbReference type="CDD" id="cd16574">
    <property type="entry name" value="RING-HC_Topors"/>
    <property type="match status" value="1"/>
</dbReference>
<dbReference type="InterPro" id="IPR017907">
    <property type="entry name" value="Znf_RING_CS"/>
</dbReference>
<keyword evidence="9" id="KW-1185">Reference proteome</keyword>
<dbReference type="SMART" id="SM00184">
    <property type="entry name" value="RING"/>
    <property type="match status" value="1"/>
</dbReference>
<evidence type="ECO:0000256" key="2">
    <source>
        <dbReference type="ARBA" id="ARBA00022771"/>
    </source>
</evidence>
<keyword evidence="3" id="KW-0862">Zinc</keyword>
<proteinExistence type="predicted"/>
<evidence type="ECO:0000313" key="9">
    <source>
        <dbReference type="Proteomes" id="UP000274082"/>
    </source>
</evidence>
<dbReference type="SUPFAM" id="SSF57903">
    <property type="entry name" value="FYVE/PHD zinc finger"/>
    <property type="match status" value="1"/>
</dbReference>
<dbReference type="VEuPathDB" id="TriTrypDB:LDHU3_27.0740"/>
<dbReference type="InterPro" id="IPR011011">
    <property type="entry name" value="Znf_FYVE_PHD"/>
</dbReference>
<dbReference type="InterPro" id="IPR001965">
    <property type="entry name" value="Znf_PHD"/>
</dbReference>
<feature type="domain" description="RING-type" evidence="7">
    <location>
        <begin position="46"/>
        <end position="89"/>
    </location>
</feature>
<reference evidence="8 9" key="1">
    <citation type="journal article" date="2018" name="Sci. Rep.">
        <title>A complete Leishmania donovani reference genome identifies novel genetic variations associated with virulence.</title>
        <authorList>
            <person name="Lypaczewski P."/>
            <person name="Hoshizaki J."/>
            <person name="Zhang W.-W."/>
            <person name="McCall L.-I."/>
            <person name="Torcivia-Rodriguez J."/>
            <person name="Simonyan V."/>
            <person name="Kaur A."/>
            <person name="Dewar K."/>
            <person name="Matlashewski G."/>
        </authorList>
    </citation>
    <scope>NUCLEOTIDE SEQUENCE [LARGE SCALE GENOMIC DNA]</scope>
    <source>
        <strain evidence="8 9">LdCL</strain>
    </source>
</reference>
<keyword evidence="1" id="KW-0479">Metal-binding</keyword>
<organism evidence="8 9">
    <name type="scientific">Leishmania donovani</name>
    <dbReference type="NCBI Taxonomy" id="5661"/>
    <lineage>
        <taxon>Eukaryota</taxon>
        <taxon>Discoba</taxon>
        <taxon>Euglenozoa</taxon>
        <taxon>Kinetoplastea</taxon>
        <taxon>Metakinetoplastina</taxon>
        <taxon>Trypanosomatida</taxon>
        <taxon>Trypanosomatidae</taxon>
        <taxon>Leishmaniinae</taxon>
        <taxon>Leishmania</taxon>
    </lineage>
</organism>
<evidence type="ECO:0000256" key="5">
    <source>
        <dbReference type="SAM" id="Coils"/>
    </source>
</evidence>
<dbReference type="Gene3D" id="3.30.40.10">
    <property type="entry name" value="Zinc/RING finger domain, C3HC4 (zinc finger)"/>
    <property type="match status" value="2"/>
</dbReference>
<protein>
    <submittedName>
        <fullName evidence="8">Ring finger domain/Zinc finger, C3HC4 type (RING finger)/PHD-finger containing protein, putative</fullName>
    </submittedName>
</protein>
<evidence type="ECO:0000313" key="8">
    <source>
        <dbReference type="EMBL" id="AYU79936.1"/>
    </source>
</evidence>
<name>A0A3S7X0G9_LEIDO</name>
<dbReference type="PROSITE" id="PS00518">
    <property type="entry name" value="ZF_RING_1"/>
    <property type="match status" value="1"/>
</dbReference>
<evidence type="ECO:0000256" key="3">
    <source>
        <dbReference type="ARBA" id="ARBA00022833"/>
    </source>
</evidence>
<keyword evidence="5" id="KW-0175">Coiled coil</keyword>
<evidence type="ECO:0000256" key="4">
    <source>
        <dbReference type="PROSITE-ProRule" id="PRU00175"/>
    </source>
</evidence>
<feature type="region of interest" description="Disordered" evidence="6">
    <location>
        <begin position="258"/>
        <end position="326"/>
    </location>
</feature>
<dbReference type="AlphaFoldDB" id="A0A3S7X0G9"/>
<gene>
    <name evidence="8" type="ORF">LdCL_270010600</name>
</gene>
<evidence type="ECO:0000259" key="7">
    <source>
        <dbReference type="PROSITE" id="PS50089"/>
    </source>
</evidence>
<dbReference type="Proteomes" id="UP000274082">
    <property type="component" value="Chromosome 27"/>
</dbReference>
<dbReference type="SUPFAM" id="SSF57850">
    <property type="entry name" value="RING/U-box"/>
    <property type="match status" value="1"/>
</dbReference>
<dbReference type="VEuPathDB" id="TriTrypDB:LdCL_270010600"/>
<dbReference type="SMART" id="SM00249">
    <property type="entry name" value="PHD"/>
    <property type="match status" value="1"/>
</dbReference>
<evidence type="ECO:0000256" key="6">
    <source>
        <dbReference type="SAM" id="MobiDB-lite"/>
    </source>
</evidence>